<keyword evidence="1" id="KW-0175">Coiled coil</keyword>
<name>A0A9W6RTH9_9ACTN</name>
<dbReference type="Proteomes" id="UP001165135">
    <property type="component" value="Unassembled WGS sequence"/>
</dbReference>
<dbReference type="AlphaFoldDB" id="A0A9W6RTH9"/>
<dbReference type="GO" id="GO:0003677">
    <property type="term" value="F:DNA binding"/>
    <property type="evidence" value="ECO:0007669"/>
    <property type="project" value="InterPro"/>
</dbReference>
<organism evidence="2 3">
    <name type="scientific">Actinoallomurus iriomotensis</name>
    <dbReference type="NCBI Taxonomy" id="478107"/>
    <lineage>
        <taxon>Bacteria</taxon>
        <taxon>Bacillati</taxon>
        <taxon>Actinomycetota</taxon>
        <taxon>Actinomycetes</taxon>
        <taxon>Streptosporangiales</taxon>
        <taxon>Thermomonosporaceae</taxon>
        <taxon>Actinoallomurus</taxon>
    </lineage>
</organism>
<dbReference type="InterPro" id="IPR036894">
    <property type="entry name" value="YbaB-like_sf"/>
</dbReference>
<dbReference type="Pfam" id="PF02575">
    <property type="entry name" value="YbaB_DNA_bd"/>
    <property type="match status" value="1"/>
</dbReference>
<proteinExistence type="predicted"/>
<evidence type="ECO:0000313" key="2">
    <source>
        <dbReference type="EMBL" id="GLY81284.1"/>
    </source>
</evidence>
<dbReference type="Gene3D" id="3.30.1310.10">
    <property type="entry name" value="Nucleoid-associated protein YbaB-like domain"/>
    <property type="match status" value="1"/>
</dbReference>
<evidence type="ECO:0000256" key="1">
    <source>
        <dbReference type="SAM" id="Coils"/>
    </source>
</evidence>
<gene>
    <name evidence="2" type="ORF">Airi01_095510</name>
</gene>
<sequence length="113" mass="12235">MGKASERQDSPVTGTAADGMVRVSFGADGLIKSVTIAPQAKRLAMGDIADAVLEALSAAQEELLRRVADGRREADQEAAQRLSRELEEINAEYLRQTAVYQQMGAEILKRMDG</sequence>
<protein>
    <recommendedName>
        <fullName evidence="4">YbaB/EbfC DNA-binding family protein</fullName>
    </recommendedName>
</protein>
<dbReference type="SUPFAM" id="SSF82607">
    <property type="entry name" value="YbaB-like"/>
    <property type="match status" value="1"/>
</dbReference>
<comment type="caution">
    <text evidence="2">The sequence shown here is derived from an EMBL/GenBank/DDBJ whole genome shotgun (WGS) entry which is preliminary data.</text>
</comment>
<dbReference type="InterPro" id="IPR004401">
    <property type="entry name" value="YbaB/EbfC"/>
</dbReference>
<accession>A0A9W6RTH9</accession>
<feature type="coiled-coil region" evidence="1">
    <location>
        <begin position="53"/>
        <end position="99"/>
    </location>
</feature>
<dbReference type="RefSeq" id="WP_285635528.1">
    <property type="nucleotide sequence ID" value="NZ_BSTJ01000018.1"/>
</dbReference>
<evidence type="ECO:0000313" key="3">
    <source>
        <dbReference type="Proteomes" id="UP001165135"/>
    </source>
</evidence>
<reference evidence="2" key="1">
    <citation type="submission" date="2023-03" db="EMBL/GenBank/DDBJ databases">
        <title>Actinoallomurus iriomotensis NBRC 103681.</title>
        <authorList>
            <person name="Ichikawa N."/>
            <person name="Sato H."/>
            <person name="Tonouchi N."/>
        </authorList>
    </citation>
    <scope>NUCLEOTIDE SEQUENCE</scope>
    <source>
        <strain evidence="2">NBRC 103681</strain>
    </source>
</reference>
<evidence type="ECO:0008006" key="4">
    <source>
        <dbReference type="Google" id="ProtNLM"/>
    </source>
</evidence>
<dbReference type="EMBL" id="BSTJ01000018">
    <property type="protein sequence ID" value="GLY81284.1"/>
    <property type="molecule type" value="Genomic_DNA"/>
</dbReference>